<dbReference type="InterPro" id="IPR035965">
    <property type="entry name" value="PAS-like_dom_sf"/>
</dbReference>
<sequence>MATLSEVGHEEDGSPGAPIADGTVSSIGFHGLLMPGTAVHATPLYAILDLAGDAFVVIDAQFRIVLFNRAAERIFQYDTADVMGRSVHMLLPERYRSQHGRQMGEFRAHSGGSRLMGERRQICGLRRDGTEFPAEASIAWVNLEGGGAYVVVLRDITERTRVEQQTARFGRIIEQSINEIFVFNAETLRFVLVNRQARENLGYSAEEMMRMTPMDLKFEFGEDAFAELLRPLQDGTMDEICFETFHQRRDGSTYEVEVRVQLLRNETPPVFVAIGRDITERSHFETLIRRQSLYDALTLLPNRTLFTERLSIAADERQQDGGHGGLLLIDLLGFRMVIDSMGRAAGDQAIQEAARRLAGCLRSTDTLARLEASEFAVLAPNIDQSARIGVLADRITAAFEAPLELDGIEVKLSPALGITTFPGDGVDSDILMRNADAALWSAREADPPHKCFYTSDLDTEVNTRIAIKSGLARALDRGEFSLVFQPKVDLRSWTVCGCEALLRWRSADLGNVSPASFVPVLEETGLIIPVGEWVLETACRQCRLLIDRGFPKIRMAINLSVRQIRPSFPATLTDILERTGLKPDDIELEITESVVMKDSVEVVQLLQELADMGVHLALDDFGTGYSSLSYLKLMPLETIKIDRSLITDIATGAEDAEIVRAVIDMGHSMSRRIVAEGVETEQQLAHLRRLGCDEIQGYLFSRPIAGPDLMKLLEDYSTYA</sequence>
<dbReference type="NCBIfam" id="TIGR00229">
    <property type="entry name" value="sensory_box"/>
    <property type="match status" value="2"/>
</dbReference>
<dbReference type="InterPro" id="IPR000160">
    <property type="entry name" value="GGDEF_dom"/>
</dbReference>
<name>A0ABX7B0Z5_9PROT</name>
<dbReference type="InterPro" id="IPR043128">
    <property type="entry name" value="Rev_trsase/Diguanyl_cyclase"/>
</dbReference>
<dbReference type="InterPro" id="IPR001633">
    <property type="entry name" value="EAL_dom"/>
</dbReference>
<dbReference type="Gene3D" id="3.30.450.20">
    <property type="entry name" value="PAS domain"/>
    <property type="match status" value="2"/>
</dbReference>
<dbReference type="InterPro" id="IPR000700">
    <property type="entry name" value="PAS-assoc_C"/>
</dbReference>
<feature type="domain" description="GGDEF" evidence="5">
    <location>
        <begin position="322"/>
        <end position="455"/>
    </location>
</feature>
<dbReference type="Pfam" id="PF00990">
    <property type="entry name" value="GGDEF"/>
    <property type="match status" value="1"/>
</dbReference>
<feature type="region of interest" description="Disordered" evidence="1">
    <location>
        <begin position="1"/>
        <end position="20"/>
    </location>
</feature>
<dbReference type="SUPFAM" id="SSF55785">
    <property type="entry name" value="PYP-like sensor domain (PAS domain)"/>
    <property type="match status" value="2"/>
</dbReference>
<dbReference type="SMART" id="SM00052">
    <property type="entry name" value="EAL"/>
    <property type="match status" value="1"/>
</dbReference>
<dbReference type="SUPFAM" id="SSF55073">
    <property type="entry name" value="Nucleotide cyclase"/>
    <property type="match status" value="1"/>
</dbReference>
<gene>
    <name evidence="6" type="ORF">IGS68_18165</name>
</gene>
<dbReference type="InterPro" id="IPR013767">
    <property type="entry name" value="PAS_fold"/>
</dbReference>
<feature type="domain" description="PAS" evidence="2">
    <location>
        <begin position="40"/>
        <end position="93"/>
    </location>
</feature>
<dbReference type="SUPFAM" id="SSF141868">
    <property type="entry name" value="EAL domain-like"/>
    <property type="match status" value="1"/>
</dbReference>
<dbReference type="InterPro" id="IPR035919">
    <property type="entry name" value="EAL_sf"/>
</dbReference>
<proteinExistence type="predicted"/>
<dbReference type="InterPro" id="IPR052155">
    <property type="entry name" value="Biofilm_reg_signaling"/>
</dbReference>
<dbReference type="SMART" id="SM00267">
    <property type="entry name" value="GGDEF"/>
    <property type="match status" value="1"/>
</dbReference>
<reference evidence="6" key="1">
    <citation type="submission" date="2021-02" db="EMBL/GenBank/DDBJ databases">
        <title>Skermanella TT6 skin isolate.</title>
        <authorList>
            <person name="Lee K."/>
            <person name="Ganzorig M."/>
        </authorList>
    </citation>
    <scope>NUCLEOTIDE SEQUENCE</scope>
    <source>
        <strain evidence="6">TT6</strain>
    </source>
</reference>
<dbReference type="CDD" id="cd01948">
    <property type="entry name" value="EAL"/>
    <property type="match status" value="1"/>
</dbReference>
<dbReference type="Gene3D" id="3.30.70.270">
    <property type="match status" value="1"/>
</dbReference>
<dbReference type="CDD" id="cd01949">
    <property type="entry name" value="GGDEF"/>
    <property type="match status" value="1"/>
</dbReference>
<dbReference type="SMART" id="SM00091">
    <property type="entry name" value="PAS"/>
    <property type="match status" value="2"/>
</dbReference>
<feature type="domain" description="PAC" evidence="3">
    <location>
        <begin position="118"/>
        <end position="168"/>
    </location>
</feature>
<dbReference type="EMBL" id="CP067420">
    <property type="protein sequence ID" value="QQP87984.1"/>
    <property type="molecule type" value="Genomic_DNA"/>
</dbReference>
<evidence type="ECO:0000259" key="3">
    <source>
        <dbReference type="PROSITE" id="PS50113"/>
    </source>
</evidence>
<feature type="domain" description="PAS" evidence="2">
    <location>
        <begin position="165"/>
        <end position="209"/>
    </location>
</feature>
<dbReference type="Pfam" id="PF00563">
    <property type="entry name" value="EAL"/>
    <property type="match status" value="1"/>
</dbReference>
<dbReference type="PROSITE" id="PS50113">
    <property type="entry name" value="PAC"/>
    <property type="match status" value="2"/>
</dbReference>
<dbReference type="Gene3D" id="3.20.20.450">
    <property type="entry name" value="EAL domain"/>
    <property type="match status" value="1"/>
</dbReference>
<evidence type="ECO:0000259" key="2">
    <source>
        <dbReference type="PROSITE" id="PS50112"/>
    </source>
</evidence>
<evidence type="ECO:0000259" key="5">
    <source>
        <dbReference type="PROSITE" id="PS50887"/>
    </source>
</evidence>
<dbReference type="NCBIfam" id="TIGR00254">
    <property type="entry name" value="GGDEF"/>
    <property type="match status" value="1"/>
</dbReference>
<accession>A0ABX7B0Z5</accession>
<feature type="domain" description="PAC" evidence="3">
    <location>
        <begin position="240"/>
        <end position="290"/>
    </location>
</feature>
<dbReference type="RefSeq" id="WP_201072298.1">
    <property type="nucleotide sequence ID" value="NZ_CP067420.1"/>
</dbReference>
<dbReference type="PROSITE" id="PS50883">
    <property type="entry name" value="EAL"/>
    <property type="match status" value="1"/>
</dbReference>
<dbReference type="PANTHER" id="PTHR44757">
    <property type="entry name" value="DIGUANYLATE CYCLASE DGCP"/>
    <property type="match status" value="1"/>
</dbReference>
<evidence type="ECO:0000256" key="1">
    <source>
        <dbReference type="SAM" id="MobiDB-lite"/>
    </source>
</evidence>
<feature type="domain" description="EAL" evidence="4">
    <location>
        <begin position="464"/>
        <end position="717"/>
    </location>
</feature>
<keyword evidence="7" id="KW-1185">Reference proteome</keyword>
<dbReference type="Pfam" id="PF13426">
    <property type="entry name" value="PAS_9"/>
    <property type="match status" value="1"/>
</dbReference>
<organism evidence="6 7">
    <name type="scientific">Skermanella cutis</name>
    <dbReference type="NCBI Taxonomy" id="2775420"/>
    <lineage>
        <taxon>Bacteria</taxon>
        <taxon>Pseudomonadati</taxon>
        <taxon>Pseudomonadota</taxon>
        <taxon>Alphaproteobacteria</taxon>
        <taxon>Rhodospirillales</taxon>
        <taxon>Azospirillaceae</taxon>
        <taxon>Skermanella</taxon>
    </lineage>
</organism>
<dbReference type="CDD" id="cd00130">
    <property type="entry name" value="PAS"/>
    <property type="match status" value="2"/>
</dbReference>
<evidence type="ECO:0000313" key="7">
    <source>
        <dbReference type="Proteomes" id="UP000595197"/>
    </source>
</evidence>
<evidence type="ECO:0000313" key="6">
    <source>
        <dbReference type="EMBL" id="QQP87984.1"/>
    </source>
</evidence>
<dbReference type="Proteomes" id="UP000595197">
    <property type="component" value="Chromosome"/>
</dbReference>
<dbReference type="InterPro" id="IPR000014">
    <property type="entry name" value="PAS"/>
</dbReference>
<dbReference type="PANTHER" id="PTHR44757:SF2">
    <property type="entry name" value="BIOFILM ARCHITECTURE MAINTENANCE PROTEIN MBAA"/>
    <property type="match status" value="1"/>
</dbReference>
<evidence type="ECO:0000259" key="4">
    <source>
        <dbReference type="PROSITE" id="PS50883"/>
    </source>
</evidence>
<dbReference type="SMART" id="SM00086">
    <property type="entry name" value="PAC"/>
    <property type="match status" value="2"/>
</dbReference>
<dbReference type="InterPro" id="IPR029787">
    <property type="entry name" value="Nucleotide_cyclase"/>
</dbReference>
<dbReference type="Pfam" id="PF00989">
    <property type="entry name" value="PAS"/>
    <property type="match status" value="1"/>
</dbReference>
<dbReference type="PROSITE" id="PS50887">
    <property type="entry name" value="GGDEF"/>
    <property type="match status" value="1"/>
</dbReference>
<dbReference type="InterPro" id="IPR001610">
    <property type="entry name" value="PAC"/>
</dbReference>
<protein>
    <submittedName>
        <fullName evidence="6">EAL domain-containing protein</fullName>
    </submittedName>
</protein>
<dbReference type="PROSITE" id="PS50112">
    <property type="entry name" value="PAS"/>
    <property type="match status" value="2"/>
</dbReference>